<keyword evidence="1" id="KW-0472">Membrane</keyword>
<accession>A0A0A8UMS7</accession>
<feature type="transmembrane region" description="Helical" evidence="1">
    <location>
        <begin position="20"/>
        <end position="40"/>
    </location>
</feature>
<evidence type="ECO:0000313" key="3">
    <source>
        <dbReference type="Proteomes" id="UP000032803"/>
    </source>
</evidence>
<keyword evidence="1" id="KW-1133">Transmembrane helix</keyword>
<dbReference type="HOGENOM" id="CLU_2479518_0_0_6"/>
<evidence type="ECO:0000256" key="1">
    <source>
        <dbReference type="SAM" id="Phobius"/>
    </source>
</evidence>
<keyword evidence="3" id="KW-1185">Reference proteome</keyword>
<protein>
    <submittedName>
        <fullName evidence="2">Uncharacterized protein</fullName>
    </submittedName>
</protein>
<organism evidence="2 3">
    <name type="scientific">Legionella hackeliae</name>
    <dbReference type="NCBI Taxonomy" id="449"/>
    <lineage>
        <taxon>Bacteria</taxon>
        <taxon>Pseudomonadati</taxon>
        <taxon>Pseudomonadota</taxon>
        <taxon>Gammaproteobacteria</taxon>
        <taxon>Legionellales</taxon>
        <taxon>Legionellaceae</taxon>
        <taxon>Legionella</taxon>
    </lineage>
</organism>
<keyword evidence="1" id="KW-0812">Transmembrane</keyword>
<dbReference type="STRING" id="449.LHA_1081"/>
<dbReference type="Proteomes" id="UP000032803">
    <property type="component" value="Chromosome I"/>
</dbReference>
<sequence>MANSLPLSAVIDKTEYDTATFSAVFWITFLRGVSCVLRWVELQKRGKKRTWVQVLINLAHYFSILIIDKADLVGDNVHSFFNLPSNL</sequence>
<dbReference type="KEGG" id="lha:LHA_1081"/>
<reference evidence="3" key="1">
    <citation type="submission" date="2014-09" db="EMBL/GenBank/DDBJ databases">
        <authorList>
            <person name="Gomez-Valero L."/>
        </authorList>
    </citation>
    <scope>NUCLEOTIDE SEQUENCE [LARGE SCALE GENOMIC DNA]</scope>
    <source>
        <strain evidence="3">ATCC35250</strain>
    </source>
</reference>
<gene>
    <name evidence="2" type="ORF">LHA_1081</name>
</gene>
<dbReference type="EMBL" id="LN681225">
    <property type="protein sequence ID" value="CEK10140.1"/>
    <property type="molecule type" value="Genomic_DNA"/>
</dbReference>
<proteinExistence type="predicted"/>
<evidence type="ECO:0000313" key="2">
    <source>
        <dbReference type="EMBL" id="CEK10140.1"/>
    </source>
</evidence>
<dbReference type="AlphaFoldDB" id="A0A0A8UMS7"/>
<name>A0A0A8UMS7_LEGHA</name>